<evidence type="ECO:0000313" key="2">
    <source>
        <dbReference type="Proteomes" id="UP001194714"/>
    </source>
</evidence>
<organism evidence="1 2">
    <name type="scientific">Candidatus Neptunichlamydia vexilliferae</name>
    <dbReference type="NCBI Taxonomy" id="1651774"/>
    <lineage>
        <taxon>Bacteria</taxon>
        <taxon>Pseudomonadati</taxon>
        <taxon>Chlamydiota</taxon>
        <taxon>Chlamydiia</taxon>
        <taxon>Parachlamydiales</taxon>
        <taxon>Simkaniaceae</taxon>
        <taxon>Candidatus Neptunichlamydia</taxon>
    </lineage>
</organism>
<accession>A0ABS0AXP3</accession>
<sequence>MAFAKDESSNLSTSIKKVALGATFFIEWVRFSLSRLLSKSRRLRRGEAPCFQLRAQDFFSERLLETGASSLSLWRLKKFFRGRWHNSFEPAELIFFAKNFSSDSTSSFRAGLTNRKNFYLKNPNVIWPKQSCQRPLSGEKDGLFH</sequence>
<evidence type="ECO:0000313" key="1">
    <source>
        <dbReference type="EMBL" id="MBF5058902.1"/>
    </source>
</evidence>
<proteinExistence type="predicted"/>
<dbReference type="Proteomes" id="UP001194714">
    <property type="component" value="Unassembled WGS sequence"/>
</dbReference>
<name>A0ABS0AXP3_9BACT</name>
<protein>
    <submittedName>
        <fullName evidence="1">Uncharacterized protein</fullName>
    </submittedName>
</protein>
<reference evidence="1 2" key="1">
    <citation type="submission" date="2020-01" db="EMBL/GenBank/DDBJ databases">
        <title>Draft genome sequence of Cand. Neptunochlamydia vexilliferae K9.</title>
        <authorList>
            <person name="Schulz F."/>
            <person name="Koestlbacher S."/>
            <person name="Wascher F."/>
            <person name="Pizzetti I."/>
            <person name="Horn M."/>
        </authorList>
    </citation>
    <scope>NUCLEOTIDE SEQUENCE [LARGE SCALE GENOMIC DNA]</scope>
    <source>
        <strain evidence="1 2">K9</strain>
    </source>
</reference>
<keyword evidence="2" id="KW-1185">Reference proteome</keyword>
<comment type="caution">
    <text evidence="1">The sequence shown here is derived from an EMBL/GenBank/DDBJ whole genome shotgun (WGS) entry which is preliminary data.</text>
</comment>
<dbReference type="EMBL" id="JAAEJV010000006">
    <property type="protein sequence ID" value="MBF5058902.1"/>
    <property type="molecule type" value="Genomic_DNA"/>
</dbReference>
<gene>
    <name evidence="1" type="ORF">NEPTK9_000402</name>
</gene>